<feature type="compositionally biased region" description="Acidic residues" evidence="1">
    <location>
        <begin position="41"/>
        <end position="54"/>
    </location>
</feature>
<dbReference type="AlphaFoldDB" id="A0A1F7IPL4"/>
<dbReference type="Pfam" id="PF13473">
    <property type="entry name" value="Cupredoxin_1"/>
    <property type="match status" value="1"/>
</dbReference>
<feature type="domain" description="EfeO-type cupredoxin-like" evidence="2">
    <location>
        <begin position="71"/>
        <end position="162"/>
    </location>
</feature>
<dbReference type="PANTHER" id="PTHR36507:SF1">
    <property type="entry name" value="BLL1555 PROTEIN"/>
    <property type="match status" value="1"/>
</dbReference>
<evidence type="ECO:0000313" key="3">
    <source>
        <dbReference type="EMBL" id="OGK45317.1"/>
    </source>
</evidence>
<dbReference type="InterPro" id="IPR052721">
    <property type="entry name" value="ET_Amicyanin"/>
</dbReference>
<proteinExistence type="predicted"/>
<feature type="compositionally biased region" description="Polar residues" evidence="1">
    <location>
        <begin position="26"/>
        <end position="40"/>
    </location>
</feature>
<evidence type="ECO:0000256" key="1">
    <source>
        <dbReference type="SAM" id="MobiDB-lite"/>
    </source>
</evidence>
<dbReference type="PANTHER" id="PTHR36507">
    <property type="entry name" value="BLL1555 PROTEIN"/>
    <property type="match status" value="1"/>
</dbReference>
<sequence length="163" mass="17970">MNKTLLIVIIAGLLLAGVFVLSKNQSTVGPSTQTEQTTDQDNGDDVEEKDEVMEKEDKAEEKEDEAMEEAEDESERTVVSVTDTGFEPQTVTVKVGTKVVWRNKTNATVNVSSAKHPTHLEYPPLNLANFEPGETISLVFTEAGTYKYHDHLNPSKFGTVVVE</sequence>
<feature type="compositionally biased region" description="Acidic residues" evidence="1">
    <location>
        <begin position="62"/>
        <end position="74"/>
    </location>
</feature>
<feature type="region of interest" description="Disordered" evidence="1">
    <location>
        <begin position="26"/>
        <end position="83"/>
    </location>
</feature>
<comment type="caution">
    <text evidence="3">The sequence shown here is derived from an EMBL/GenBank/DDBJ whole genome shotgun (WGS) entry which is preliminary data.</text>
</comment>
<protein>
    <recommendedName>
        <fullName evidence="2">EfeO-type cupredoxin-like domain-containing protein</fullName>
    </recommendedName>
</protein>
<evidence type="ECO:0000313" key="4">
    <source>
        <dbReference type="Proteomes" id="UP000178040"/>
    </source>
</evidence>
<accession>A0A1F7IPL4</accession>
<dbReference type="Gene3D" id="2.60.40.420">
    <property type="entry name" value="Cupredoxins - blue copper proteins"/>
    <property type="match status" value="1"/>
</dbReference>
<reference evidence="3 4" key="1">
    <citation type="journal article" date="2016" name="Nat. Commun.">
        <title>Thousands of microbial genomes shed light on interconnected biogeochemical processes in an aquifer system.</title>
        <authorList>
            <person name="Anantharaman K."/>
            <person name="Brown C.T."/>
            <person name="Hug L.A."/>
            <person name="Sharon I."/>
            <person name="Castelle C.J."/>
            <person name="Probst A.J."/>
            <person name="Thomas B.C."/>
            <person name="Singh A."/>
            <person name="Wilkins M.J."/>
            <person name="Karaoz U."/>
            <person name="Brodie E.L."/>
            <person name="Williams K.H."/>
            <person name="Hubbard S.S."/>
            <person name="Banfield J.F."/>
        </authorList>
    </citation>
    <scope>NUCLEOTIDE SEQUENCE [LARGE SCALE GENOMIC DNA]</scope>
</reference>
<dbReference type="Proteomes" id="UP000178040">
    <property type="component" value="Unassembled WGS sequence"/>
</dbReference>
<evidence type="ECO:0000259" key="2">
    <source>
        <dbReference type="Pfam" id="PF13473"/>
    </source>
</evidence>
<dbReference type="InterPro" id="IPR008972">
    <property type="entry name" value="Cupredoxin"/>
</dbReference>
<name>A0A1F7IPL4_9BACT</name>
<gene>
    <name evidence="3" type="ORF">A3B40_05485</name>
</gene>
<dbReference type="InterPro" id="IPR028096">
    <property type="entry name" value="EfeO_Cupredoxin"/>
</dbReference>
<organism evidence="3 4">
    <name type="scientific">Candidatus Roizmanbacteria bacterium RIFCSPLOWO2_01_FULL_37_16</name>
    <dbReference type="NCBI Taxonomy" id="1802058"/>
    <lineage>
        <taxon>Bacteria</taxon>
        <taxon>Candidatus Roizmaniibacteriota</taxon>
    </lineage>
</organism>
<dbReference type="SUPFAM" id="SSF49503">
    <property type="entry name" value="Cupredoxins"/>
    <property type="match status" value="1"/>
</dbReference>
<dbReference type="EMBL" id="MGAI01000011">
    <property type="protein sequence ID" value="OGK45317.1"/>
    <property type="molecule type" value="Genomic_DNA"/>
</dbReference>